<accession>A0A5C3N3K9</accession>
<evidence type="ECO:0000313" key="2">
    <source>
        <dbReference type="Proteomes" id="UP000305948"/>
    </source>
</evidence>
<evidence type="ECO:0000313" key="1">
    <source>
        <dbReference type="EMBL" id="TFK48381.1"/>
    </source>
</evidence>
<protein>
    <submittedName>
        <fullName evidence="1">Uncharacterized protein</fullName>
    </submittedName>
</protein>
<sequence>MQDKFSSLKPYEDVSPSYLSSATRSLHLQVLSYGGQDAYESANLEIRRGRLRARFQRYFAEYWRSKQIKIWRFIEVAVRSSAESFRRISTESRQQDRCLVLVLDQCSVLMVGYRRNGHEIQISSSESRVHTHPDYVQLYQVPDIVLHTEQILDAMRGE</sequence>
<dbReference type="EMBL" id="ML213519">
    <property type="protein sequence ID" value="TFK48381.1"/>
    <property type="molecule type" value="Genomic_DNA"/>
</dbReference>
<keyword evidence="2" id="KW-1185">Reference proteome</keyword>
<dbReference type="AlphaFoldDB" id="A0A5C3N3K9"/>
<gene>
    <name evidence="1" type="ORF">OE88DRAFT_1646981</name>
</gene>
<organism evidence="1 2">
    <name type="scientific">Heliocybe sulcata</name>
    <dbReference type="NCBI Taxonomy" id="5364"/>
    <lineage>
        <taxon>Eukaryota</taxon>
        <taxon>Fungi</taxon>
        <taxon>Dikarya</taxon>
        <taxon>Basidiomycota</taxon>
        <taxon>Agaricomycotina</taxon>
        <taxon>Agaricomycetes</taxon>
        <taxon>Gloeophyllales</taxon>
        <taxon>Gloeophyllaceae</taxon>
        <taxon>Heliocybe</taxon>
    </lineage>
</organism>
<dbReference type="Proteomes" id="UP000305948">
    <property type="component" value="Unassembled WGS sequence"/>
</dbReference>
<name>A0A5C3N3K9_9AGAM</name>
<proteinExistence type="predicted"/>
<reference evidence="1 2" key="1">
    <citation type="journal article" date="2019" name="Nat. Ecol. Evol.">
        <title>Megaphylogeny resolves global patterns of mushroom evolution.</title>
        <authorList>
            <person name="Varga T."/>
            <person name="Krizsan K."/>
            <person name="Foldi C."/>
            <person name="Dima B."/>
            <person name="Sanchez-Garcia M."/>
            <person name="Sanchez-Ramirez S."/>
            <person name="Szollosi G.J."/>
            <person name="Szarkandi J.G."/>
            <person name="Papp V."/>
            <person name="Albert L."/>
            <person name="Andreopoulos W."/>
            <person name="Angelini C."/>
            <person name="Antonin V."/>
            <person name="Barry K.W."/>
            <person name="Bougher N.L."/>
            <person name="Buchanan P."/>
            <person name="Buyck B."/>
            <person name="Bense V."/>
            <person name="Catcheside P."/>
            <person name="Chovatia M."/>
            <person name="Cooper J."/>
            <person name="Damon W."/>
            <person name="Desjardin D."/>
            <person name="Finy P."/>
            <person name="Geml J."/>
            <person name="Haridas S."/>
            <person name="Hughes K."/>
            <person name="Justo A."/>
            <person name="Karasinski D."/>
            <person name="Kautmanova I."/>
            <person name="Kiss B."/>
            <person name="Kocsube S."/>
            <person name="Kotiranta H."/>
            <person name="LaButti K.M."/>
            <person name="Lechner B.E."/>
            <person name="Liimatainen K."/>
            <person name="Lipzen A."/>
            <person name="Lukacs Z."/>
            <person name="Mihaltcheva S."/>
            <person name="Morgado L.N."/>
            <person name="Niskanen T."/>
            <person name="Noordeloos M.E."/>
            <person name="Ohm R.A."/>
            <person name="Ortiz-Santana B."/>
            <person name="Ovrebo C."/>
            <person name="Racz N."/>
            <person name="Riley R."/>
            <person name="Savchenko A."/>
            <person name="Shiryaev A."/>
            <person name="Soop K."/>
            <person name="Spirin V."/>
            <person name="Szebenyi C."/>
            <person name="Tomsovsky M."/>
            <person name="Tulloss R.E."/>
            <person name="Uehling J."/>
            <person name="Grigoriev I.V."/>
            <person name="Vagvolgyi C."/>
            <person name="Papp T."/>
            <person name="Martin F.M."/>
            <person name="Miettinen O."/>
            <person name="Hibbett D.S."/>
            <person name="Nagy L.G."/>
        </authorList>
    </citation>
    <scope>NUCLEOTIDE SEQUENCE [LARGE SCALE GENOMIC DNA]</scope>
    <source>
        <strain evidence="1 2">OMC1185</strain>
    </source>
</reference>